<organism evidence="1 2">
    <name type="scientific">Salarias fasciatus</name>
    <name type="common">Jewelled blenny</name>
    <name type="synonym">Blennius fasciatus</name>
    <dbReference type="NCBI Taxonomy" id="181472"/>
    <lineage>
        <taxon>Eukaryota</taxon>
        <taxon>Metazoa</taxon>
        <taxon>Chordata</taxon>
        <taxon>Craniata</taxon>
        <taxon>Vertebrata</taxon>
        <taxon>Euteleostomi</taxon>
        <taxon>Actinopterygii</taxon>
        <taxon>Neopterygii</taxon>
        <taxon>Teleostei</taxon>
        <taxon>Neoteleostei</taxon>
        <taxon>Acanthomorphata</taxon>
        <taxon>Ovalentaria</taxon>
        <taxon>Blenniimorphae</taxon>
        <taxon>Blenniiformes</taxon>
        <taxon>Blennioidei</taxon>
        <taxon>Blenniidae</taxon>
        <taxon>Salariinae</taxon>
        <taxon>Salarias</taxon>
    </lineage>
</organism>
<evidence type="ECO:0000313" key="2">
    <source>
        <dbReference type="Proteomes" id="UP000472267"/>
    </source>
</evidence>
<evidence type="ECO:0000313" key="1">
    <source>
        <dbReference type="Ensembl" id="ENSSFAP00005029231.1"/>
    </source>
</evidence>
<dbReference type="Ensembl" id="ENSSFAT00005030308.1">
    <property type="protein sequence ID" value="ENSSFAP00005029231.1"/>
    <property type="gene ID" value="ENSSFAG00005014877.1"/>
</dbReference>
<reference evidence="1" key="2">
    <citation type="submission" date="2025-08" db="UniProtKB">
        <authorList>
            <consortium name="Ensembl"/>
        </authorList>
    </citation>
    <scope>IDENTIFICATION</scope>
</reference>
<sequence>MAAPAVRAELRLADGQRHTVSVAVRTDLPSLIRGLDELSRTASRLLSDLVEREKASGGGAPGEGEAANPCIIRSFDIQLRIKKKTLKNESFFLFLFLK</sequence>
<name>A0A672HJ36_SALFA</name>
<protein>
    <submittedName>
        <fullName evidence="1">Uncharacterized protein</fullName>
    </submittedName>
</protein>
<keyword evidence="2" id="KW-1185">Reference proteome</keyword>
<dbReference type="InParanoid" id="A0A672HJ36"/>
<reference evidence="1" key="3">
    <citation type="submission" date="2025-09" db="UniProtKB">
        <authorList>
            <consortium name="Ensembl"/>
        </authorList>
    </citation>
    <scope>IDENTIFICATION</scope>
</reference>
<dbReference type="AlphaFoldDB" id="A0A672HJ36"/>
<proteinExistence type="predicted"/>
<accession>A0A672HJ36</accession>
<dbReference type="Proteomes" id="UP000472267">
    <property type="component" value="Chromosome 15"/>
</dbReference>
<reference evidence="1" key="1">
    <citation type="submission" date="2019-06" db="EMBL/GenBank/DDBJ databases">
        <authorList>
            <consortium name="Wellcome Sanger Institute Data Sharing"/>
        </authorList>
    </citation>
    <scope>NUCLEOTIDE SEQUENCE [LARGE SCALE GENOMIC DNA]</scope>
</reference>